<dbReference type="GO" id="GO:0003723">
    <property type="term" value="F:RNA binding"/>
    <property type="evidence" value="ECO:0007669"/>
    <property type="project" value="UniProtKB-UniRule"/>
</dbReference>
<gene>
    <name evidence="4" type="ORF">BD626DRAFT_485232</name>
</gene>
<evidence type="ECO:0000313" key="4">
    <source>
        <dbReference type="EMBL" id="TRM67234.1"/>
    </source>
</evidence>
<evidence type="ECO:0000256" key="1">
    <source>
        <dbReference type="PROSITE-ProRule" id="PRU00176"/>
    </source>
</evidence>
<dbReference type="AlphaFoldDB" id="A0A550CR36"/>
<feature type="compositionally biased region" description="Acidic residues" evidence="2">
    <location>
        <begin position="324"/>
        <end position="349"/>
    </location>
</feature>
<dbReference type="InterPro" id="IPR000504">
    <property type="entry name" value="RRM_dom"/>
</dbReference>
<feature type="domain" description="RRM" evidence="3">
    <location>
        <begin position="85"/>
        <end position="174"/>
    </location>
</feature>
<keyword evidence="1" id="KW-0694">RNA-binding</keyword>
<evidence type="ECO:0000259" key="3">
    <source>
        <dbReference type="PROSITE" id="PS50102"/>
    </source>
</evidence>
<feature type="region of interest" description="Disordered" evidence="2">
    <location>
        <begin position="307"/>
        <end position="349"/>
    </location>
</feature>
<dbReference type="CDD" id="cd00590">
    <property type="entry name" value="RRM_SF"/>
    <property type="match status" value="1"/>
</dbReference>
<sequence length="349" mass="38489">MMLSPLRSSVARAAGRAPVSCAASSSKRAFWATPFRWQDSVGRGEAARAAAAPDPTPFSSGKPADARLRGRPLRSPPHNAPLKDRAAFVANLPKTRPGELAKTLNAVFGHVQMVRLAPYDHGTGTGSAHVLFSDAYALRKVRMRRTPIRFHGAQIQALDNRLSEERLRVLFNLDPRLGHGTPTESLVILGPSTMNGPMDKVLEQFQDTPYVEVKRDDYAVEVRFPDVATASKACVALDKIRHQPGAHLSVNFGPLEDVKGRVYATRGKYLTRQLEGLRHRQEELQAVMLQVEKELAVVGGVLKEFPEQAEEEAEYSTKEGALGLEEEEAEYSTEEAEYSAEEAEQEARH</sequence>
<dbReference type="Proteomes" id="UP000320762">
    <property type="component" value="Unassembled WGS sequence"/>
</dbReference>
<name>A0A550CR36_9AGAR</name>
<accession>A0A550CR36</accession>
<evidence type="ECO:0000256" key="2">
    <source>
        <dbReference type="SAM" id="MobiDB-lite"/>
    </source>
</evidence>
<organism evidence="4 5">
    <name type="scientific">Schizophyllum amplum</name>
    <dbReference type="NCBI Taxonomy" id="97359"/>
    <lineage>
        <taxon>Eukaryota</taxon>
        <taxon>Fungi</taxon>
        <taxon>Dikarya</taxon>
        <taxon>Basidiomycota</taxon>
        <taxon>Agaricomycotina</taxon>
        <taxon>Agaricomycetes</taxon>
        <taxon>Agaricomycetidae</taxon>
        <taxon>Agaricales</taxon>
        <taxon>Schizophyllaceae</taxon>
        <taxon>Schizophyllum</taxon>
    </lineage>
</organism>
<reference evidence="4 5" key="1">
    <citation type="journal article" date="2019" name="New Phytol.">
        <title>Comparative genomics reveals unique wood-decay strategies and fruiting body development in the Schizophyllaceae.</title>
        <authorList>
            <person name="Almasi E."/>
            <person name="Sahu N."/>
            <person name="Krizsan K."/>
            <person name="Balint B."/>
            <person name="Kovacs G.M."/>
            <person name="Kiss B."/>
            <person name="Cseklye J."/>
            <person name="Drula E."/>
            <person name="Henrissat B."/>
            <person name="Nagy I."/>
            <person name="Chovatia M."/>
            <person name="Adam C."/>
            <person name="LaButti K."/>
            <person name="Lipzen A."/>
            <person name="Riley R."/>
            <person name="Grigoriev I.V."/>
            <person name="Nagy L.G."/>
        </authorList>
    </citation>
    <scope>NUCLEOTIDE SEQUENCE [LARGE SCALE GENOMIC DNA]</scope>
    <source>
        <strain evidence="4 5">NL-1724</strain>
    </source>
</reference>
<feature type="region of interest" description="Disordered" evidence="2">
    <location>
        <begin position="44"/>
        <end position="82"/>
    </location>
</feature>
<protein>
    <recommendedName>
        <fullName evidence="3">RRM domain-containing protein</fullName>
    </recommendedName>
</protein>
<dbReference type="EMBL" id="VDMD01000003">
    <property type="protein sequence ID" value="TRM67234.1"/>
    <property type="molecule type" value="Genomic_DNA"/>
</dbReference>
<comment type="caution">
    <text evidence="4">The sequence shown here is derived from an EMBL/GenBank/DDBJ whole genome shotgun (WGS) entry which is preliminary data.</text>
</comment>
<evidence type="ECO:0000313" key="5">
    <source>
        <dbReference type="Proteomes" id="UP000320762"/>
    </source>
</evidence>
<proteinExistence type="predicted"/>
<dbReference type="PROSITE" id="PS50102">
    <property type="entry name" value="RRM"/>
    <property type="match status" value="1"/>
</dbReference>
<keyword evidence="5" id="KW-1185">Reference proteome</keyword>